<keyword evidence="3 4" id="KW-0472">Membrane</keyword>
<keyword evidence="1 4" id="KW-0812">Transmembrane</keyword>
<keyword evidence="4" id="KW-0406">Ion transport</keyword>
<dbReference type="GO" id="GO:0005375">
    <property type="term" value="F:copper ion transmembrane transporter activity"/>
    <property type="evidence" value="ECO:0007669"/>
    <property type="project" value="UniProtKB-UniRule"/>
</dbReference>
<gene>
    <name evidence="5" type="ORF">DdX_11840</name>
</gene>
<evidence type="ECO:0000313" key="5">
    <source>
        <dbReference type="EMBL" id="KAI1708456.1"/>
    </source>
</evidence>
<keyword evidence="2 4" id="KW-1133">Transmembrane helix</keyword>
<protein>
    <recommendedName>
        <fullName evidence="4">Copper transport protein</fullName>
    </recommendedName>
</protein>
<keyword evidence="4" id="KW-0186">Copper</keyword>
<dbReference type="GO" id="GO:0016020">
    <property type="term" value="C:membrane"/>
    <property type="evidence" value="ECO:0007669"/>
    <property type="project" value="UniProtKB-SubCell"/>
</dbReference>
<name>A0AAD4MZE8_9BILA</name>
<feature type="transmembrane region" description="Helical" evidence="4">
    <location>
        <begin position="89"/>
        <end position="110"/>
    </location>
</feature>
<accession>A0AAD4MZE8</accession>
<evidence type="ECO:0000256" key="1">
    <source>
        <dbReference type="ARBA" id="ARBA00022692"/>
    </source>
</evidence>
<keyword evidence="6" id="KW-1185">Reference proteome</keyword>
<dbReference type="PANTHER" id="PTHR12483">
    <property type="entry name" value="SOLUTE CARRIER FAMILY 31 COPPER TRANSPORTERS"/>
    <property type="match status" value="1"/>
</dbReference>
<dbReference type="AlphaFoldDB" id="A0AAD4MZE8"/>
<evidence type="ECO:0000256" key="4">
    <source>
        <dbReference type="RuleBase" id="RU367022"/>
    </source>
</evidence>
<evidence type="ECO:0000313" key="6">
    <source>
        <dbReference type="Proteomes" id="UP001201812"/>
    </source>
</evidence>
<feature type="transmembrane region" description="Helical" evidence="4">
    <location>
        <begin position="116"/>
        <end position="136"/>
    </location>
</feature>
<comment type="caution">
    <text evidence="5">The sequence shown here is derived from an EMBL/GenBank/DDBJ whole genome shotgun (WGS) entry which is preliminary data.</text>
</comment>
<feature type="transmembrane region" description="Helical" evidence="4">
    <location>
        <begin position="49"/>
        <end position="68"/>
    </location>
</feature>
<keyword evidence="4" id="KW-0813">Transport</keyword>
<evidence type="ECO:0000256" key="2">
    <source>
        <dbReference type="ARBA" id="ARBA00022989"/>
    </source>
</evidence>
<dbReference type="Proteomes" id="UP001201812">
    <property type="component" value="Unassembled WGS sequence"/>
</dbReference>
<comment type="similarity">
    <text evidence="4">Belongs to the copper transporter (Ctr) (TC 1.A.56) family. SLC31A subfamily.</text>
</comment>
<dbReference type="PANTHER" id="PTHR12483:SF115">
    <property type="entry name" value="COPPER TRANSPORT PROTEIN"/>
    <property type="match status" value="1"/>
</dbReference>
<keyword evidence="4" id="KW-0187">Copper transport</keyword>
<dbReference type="Pfam" id="PF04145">
    <property type="entry name" value="Ctr"/>
    <property type="match status" value="2"/>
</dbReference>
<sequence length="175" mass="19356">MNMNGTKGMNMTGGGHSMGGMGGHHMWMYFHTTVADTVLFSFWNVESAGGMVLSCFIVFLAAVGFEALKWTRIVLEINRYGQQLFSGSHLLQTFLFAVQVLWGYLLMLIFMTFSVWLGLAVTLGAATGYLLFGNIFGSNSKFWESLYEDQHRIGQPSSSANLISRTAHESGLGHH</sequence>
<organism evidence="5 6">
    <name type="scientific">Ditylenchus destructor</name>
    <dbReference type="NCBI Taxonomy" id="166010"/>
    <lineage>
        <taxon>Eukaryota</taxon>
        <taxon>Metazoa</taxon>
        <taxon>Ecdysozoa</taxon>
        <taxon>Nematoda</taxon>
        <taxon>Chromadorea</taxon>
        <taxon>Rhabditida</taxon>
        <taxon>Tylenchina</taxon>
        <taxon>Tylenchomorpha</taxon>
        <taxon>Sphaerularioidea</taxon>
        <taxon>Anguinidae</taxon>
        <taxon>Anguininae</taxon>
        <taxon>Ditylenchus</taxon>
    </lineage>
</organism>
<comment type="subcellular location">
    <subcellularLocation>
        <location evidence="4">Membrane</location>
        <topology evidence="4">Multi-pass membrane protein</topology>
    </subcellularLocation>
</comment>
<dbReference type="EMBL" id="JAKKPZ010000035">
    <property type="protein sequence ID" value="KAI1708456.1"/>
    <property type="molecule type" value="Genomic_DNA"/>
</dbReference>
<reference evidence="5" key="1">
    <citation type="submission" date="2022-01" db="EMBL/GenBank/DDBJ databases">
        <title>Genome Sequence Resource for Two Populations of Ditylenchus destructor, the Migratory Endoparasitic Phytonematode.</title>
        <authorList>
            <person name="Zhang H."/>
            <person name="Lin R."/>
            <person name="Xie B."/>
        </authorList>
    </citation>
    <scope>NUCLEOTIDE SEQUENCE</scope>
    <source>
        <strain evidence="5">BazhouSP</strain>
    </source>
</reference>
<proteinExistence type="inferred from homology"/>
<dbReference type="InterPro" id="IPR007274">
    <property type="entry name" value="Cop_transporter"/>
</dbReference>
<evidence type="ECO:0000256" key="3">
    <source>
        <dbReference type="ARBA" id="ARBA00023136"/>
    </source>
</evidence>